<evidence type="ECO:0000256" key="3">
    <source>
        <dbReference type="ARBA" id="ARBA00023082"/>
    </source>
</evidence>
<reference evidence="7 8" key="1">
    <citation type="submission" date="2017-05" db="EMBL/GenBank/DDBJ databases">
        <title>Complete genome sequence of Streptomyces sp. SCSIO 03032 revealed the diverse biosynthetic pathways for its bioactive secondary metabolites.</title>
        <authorList>
            <person name="Ma L."/>
            <person name="Zhu Y."/>
            <person name="Zhang W."/>
            <person name="Zhang G."/>
            <person name="Tian X."/>
            <person name="Zhang S."/>
            <person name="Zhang C."/>
        </authorList>
    </citation>
    <scope>NUCLEOTIDE SEQUENCE [LARGE SCALE GENOMIC DNA]</scope>
    <source>
        <strain evidence="7 8">SCSIO 03032</strain>
    </source>
</reference>
<dbReference type="AlphaFoldDB" id="A0A1W7D174"/>
<dbReference type="PANTHER" id="PTHR43133:SF25">
    <property type="entry name" value="RNA POLYMERASE SIGMA FACTOR RFAY-RELATED"/>
    <property type="match status" value="1"/>
</dbReference>
<dbReference type="GO" id="GO:0006352">
    <property type="term" value="P:DNA-templated transcription initiation"/>
    <property type="evidence" value="ECO:0007669"/>
    <property type="project" value="InterPro"/>
</dbReference>
<organism evidence="7 8">
    <name type="scientific">Streptomyces marincola</name>
    <dbReference type="NCBI Taxonomy" id="2878388"/>
    <lineage>
        <taxon>Bacteria</taxon>
        <taxon>Bacillati</taxon>
        <taxon>Actinomycetota</taxon>
        <taxon>Actinomycetes</taxon>
        <taxon>Kitasatosporales</taxon>
        <taxon>Streptomycetaceae</taxon>
        <taxon>Streptomyces</taxon>
    </lineage>
</organism>
<dbReference type="InterPro" id="IPR013325">
    <property type="entry name" value="RNA_pol_sigma_r2"/>
</dbReference>
<dbReference type="InterPro" id="IPR007627">
    <property type="entry name" value="RNA_pol_sigma70_r2"/>
</dbReference>
<feature type="domain" description="RNA polymerase sigma-70 region 2" evidence="5">
    <location>
        <begin position="15"/>
        <end position="78"/>
    </location>
</feature>
<dbReference type="Gene3D" id="1.10.10.10">
    <property type="entry name" value="Winged helix-like DNA-binding domain superfamily/Winged helix DNA-binding domain"/>
    <property type="match status" value="1"/>
</dbReference>
<evidence type="ECO:0000259" key="6">
    <source>
        <dbReference type="Pfam" id="PF08281"/>
    </source>
</evidence>
<keyword evidence="8" id="KW-1185">Reference proteome</keyword>
<keyword evidence="2" id="KW-0805">Transcription regulation</keyword>
<accession>A0A1W7D174</accession>
<evidence type="ECO:0008006" key="9">
    <source>
        <dbReference type="Google" id="ProtNLM"/>
    </source>
</evidence>
<keyword evidence="3" id="KW-0731">Sigma factor</keyword>
<dbReference type="InterPro" id="IPR014284">
    <property type="entry name" value="RNA_pol_sigma-70_dom"/>
</dbReference>
<comment type="similarity">
    <text evidence="1">Belongs to the sigma-70 factor family. ECF subfamily.</text>
</comment>
<dbReference type="NCBIfam" id="TIGR02937">
    <property type="entry name" value="sigma70-ECF"/>
    <property type="match status" value="1"/>
</dbReference>
<name>A0A1W7D174_9ACTN</name>
<evidence type="ECO:0000313" key="8">
    <source>
        <dbReference type="Proteomes" id="UP000194218"/>
    </source>
</evidence>
<dbReference type="GO" id="GO:0016987">
    <property type="term" value="F:sigma factor activity"/>
    <property type="evidence" value="ECO:0007669"/>
    <property type="project" value="UniProtKB-KW"/>
</dbReference>
<gene>
    <name evidence="7" type="ORF">CAG99_19060</name>
</gene>
<evidence type="ECO:0000256" key="1">
    <source>
        <dbReference type="ARBA" id="ARBA00010641"/>
    </source>
</evidence>
<dbReference type="Gene3D" id="1.10.1740.10">
    <property type="match status" value="1"/>
</dbReference>
<dbReference type="KEGG" id="smao:CAG99_19060"/>
<evidence type="ECO:0000256" key="4">
    <source>
        <dbReference type="ARBA" id="ARBA00023163"/>
    </source>
</evidence>
<feature type="domain" description="RNA polymerase sigma factor 70 region 4 type 2" evidence="6">
    <location>
        <begin position="111"/>
        <end position="156"/>
    </location>
</feature>
<sequence length="180" mass="20262">MRGRLMGRPERFRGMYAQHYEAVLRYARRRAGTDAAPDIAAEVFTTAWRRIDAVPHDALPWLYGVARNTVASHARGERHAARLAERWEQEKTARDTADQVAARHSVLGAWSSLHEADRELLALIGWEGLTVRQAARALGCSAATCSVRLHRARTRLRRALAQQEQTDQRGIGSLEGRTWA</sequence>
<dbReference type="EMBL" id="CP021121">
    <property type="protein sequence ID" value="ARQ70659.1"/>
    <property type="molecule type" value="Genomic_DNA"/>
</dbReference>
<dbReference type="PANTHER" id="PTHR43133">
    <property type="entry name" value="RNA POLYMERASE ECF-TYPE SIGMA FACTO"/>
    <property type="match status" value="1"/>
</dbReference>
<dbReference type="GO" id="GO:0003677">
    <property type="term" value="F:DNA binding"/>
    <property type="evidence" value="ECO:0007669"/>
    <property type="project" value="InterPro"/>
</dbReference>
<dbReference type="InterPro" id="IPR039425">
    <property type="entry name" value="RNA_pol_sigma-70-like"/>
</dbReference>
<dbReference type="Proteomes" id="UP000194218">
    <property type="component" value="Chromosome"/>
</dbReference>
<dbReference type="Pfam" id="PF04542">
    <property type="entry name" value="Sigma70_r2"/>
    <property type="match status" value="1"/>
</dbReference>
<evidence type="ECO:0000256" key="2">
    <source>
        <dbReference type="ARBA" id="ARBA00023015"/>
    </source>
</evidence>
<protein>
    <recommendedName>
        <fullName evidence="9">RNA polymerase sigma-70 factor, ECF subfamily</fullName>
    </recommendedName>
</protein>
<dbReference type="InterPro" id="IPR013324">
    <property type="entry name" value="RNA_pol_sigma_r3/r4-like"/>
</dbReference>
<dbReference type="SUPFAM" id="SSF88946">
    <property type="entry name" value="Sigma2 domain of RNA polymerase sigma factors"/>
    <property type="match status" value="1"/>
</dbReference>
<evidence type="ECO:0000313" key="7">
    <source>
        <dbReference type="EMBL" id="ARQ70659.1"/>
    </source>
</evidence>
<dbReference type="InterPro" id="IPR013249">
    <property type="entry name" value="RNA_pol_sigma70_r4_t2"/>
</dbReference>
<keyword evidence="4" id="KW-0804">Transcription</keyword>
<dbReference type="SUPFAM" id="SSF88659">
    <property type="entry name" value="Sigma3 and sigma4 domains of RNA polymerase sigma factors"/>
    <property type="match status" value="1"/>
</dbReference>
<dbReference type="Pfam" id="PF08281">
    <property type="entry name" value="Sigma70_r4_2"/>
    <property type="match status" value="1"/>
</dbReference>
<evidence type="ECO:0000259" key="5">
    <source>
        <dbReference type="Pfam" id="PF04542"/>
    </source>
</evidence>
<proteinExistence type="inferred from homology"/>
<dbReference type="InterPro" id="IPR036388">
    <property type="entry name" value="WH-like_DNA-bd_sf"/>
</dbReference>